<accession>A0ABS6BXF6</accession>
<keyword evidence="2" id="KW-1133">Transmembrane helix</keyword>
<evidence type="ECO:0000256" key="1">
    <source>
        <dbReference type="SAM" id="MobiDB-lite"/>
    </source>
</evidence>
<evidence type="ECO:0000256" key="2">
    <source>
        <dbReference type="SAM" id="Phobius"/>
    </source>
</evidence>
<proteinExistence type="predicted"/>
<dbReference type="RefSeq" id="WP_216151074.1">
    <property type="nucleotide sequence ID" value="NZ_JAHLDV010000056.1"/>
</dbReference>
<comment type="caution">
    <text evidence="3">The sequence shown here is derived from an EMBL/GenBank/DDBJ whole genome shotgun (WGS) entry which is preliminary data.</text>
</comment>
<evidence type="ECO:0008006" key="5">
    <source>
        <dbReference type="Google" id="ProtNLM"/>
    </source>
</evidence>
<evidence type="ECO:0000313" key="3">
    <source>
        <dbReference type="EMBL" id="MBU3161285.1"/>
    </source>
</evidence>
<keyword evidence="2" id="KW-0812">Transmembrane</keyword>
<dbReference type="Proteomes" id="UP000776252">
    <property type="component" value="Unassembled WGS sequence"/>
</dbReference>
<reference evidence="3 4" key="1">
    <citation type="submission" date="2021-06" db="EMBL/GenBank/DDBJ databases">
        <title>Clostridia strains as spoilage organisms.</title>
        <authorList>
            <person name="Wambui J."/>
            <person name="Stephan R."/>
            <person name="Stevens M.J.A."/>
        </authorList>
    </citation>
    <scope>NUCLEOTIDE SEQUENCE [LARGE SCALE GENOMIC DNA]</scope>
    <source>
        <strain evidence="3 4">DSM 14204</strain>
    </source>
</reference>
<organism evidence="3 4">
    <name type="scientific">Clostridium frigoris</name>
    <dbReference type="NCBI Taxonomy" id="205327"/>
    <lineage>
        <taxon>Bacteria</taxon>
        <taxon>Bacillati</taxon>
        <taxon>Bacillota</taxon>
        <taxon>Clostridia</taxon>
        <taxon>Eubacteriales</taxon>
        <taxon>Clostridiaceae</taxon>
        <taxon>Clostridium</taxon>
    </lineage>
</organism>
<name>A0ABS6BXF6_9CLOT</name>
<protein>
    <recommendedName>
        <fullName evidence="5">Secreted protein</fullName>
    </recommendedName>
</protein>
<feature type="transmembrane region" description="Helical" evidence="2">
    <location>
        <begin position="21"/>
        <end position="39"/>
    </location>
</feature>
<keyword evidence="4" id="KW-1185">Reference proteome</keyword>
<feature type="region of interest" description="Disordered" evidence="1">
    <location>
        <begin position="50"/>
        <end position="81"/>
    </location>
</feature>
<dbReference type="EMBL" id="JAHLDV010000056">
    <property type="protein sequence ID" value="MBU3161285.1"/>
    <property type="molecule type" value="Genomic_DNA"/>
</dbReference>
<sequence>MKKPSIFSKDYDRKIKKRKKVILSLIVIPIIGLVIFLSIDFKGLTNKGTNSTLSNVSNDDKVQNKSEEVSQQQTNDEKAKKAKASIAAKAAKAKATADKSSFIATMPDGQKVTVEYNAVSSNKTIKGISNTKDVLYDISPSKTSIVIQNTKNQDMLYVGVNKISKDISRKTYVSSKNQTYSKEEQLKINPNYIWSITPKFIDEDNIVYVSELPWMNEKKIQYIWKLNLKDSVHMQVQPASGMKITFGDLAAKGLEANIDGNVVYLTALGQVTK</sequence>
<evidence type="ECO:0000313" key="4">
    <source>
        <dbReference type="Proteomes" id="UP000776252"/>
    </source>
</evidence>
<feature type="compositionally biased region" description="Basic and acidic residues" evidence="1">
    <location>
        <begin position="58"/>
        <end position="68"/>
    </location>
</feature>
<gene>
    <name evidence="3" type="ORF">KPL37_16360</name>
</gene>
<keyword evidence="2" id="KW-0472">Membrane</keyword>